<dbReference type="Pfam" id="PF08279">
    <property type="entry name" value="HTH_11"/>
    <property type="match status" value="1"/>
</dbReference>
<dbReference type="InterPro" id="IPR036388">
    <property type="entry name" value="WH-like_DNA-bd_sf"/>
</dbReference>
<evidence type="ECO:0000313" key="3">
    <source>
        <dbReference type="EMBL" id="MBA9005679.1"/>
    </source>
</evidence>
<dbReference type="PANTHER" id="PTHR34580">
    <property type="match status" value="1"/>
</dbReference>
<dbReference type="InterPro" id="IPR036390">
    <property type="entry name" value="WH_DNA-bd_sf"/>
</dbReference>
<name>A0A7W3N189_9ACTN</name>
<comment type="caution">
    <text evidence="3">The sequence shown here is derived from an EMBL/GenBank/DDBJ whole genome shotgun (WGS) entry which is preliminary data.</text>
</comment>
<dbReference type="EMBL" id="JACJII010000001">
    <property type="protein sequence ID" value="MBA9005679.1"/>
    <property type="molecule type" value="Genomic_DNA"/>
</dbReference>
<dbReference type="GO" id="GO:0003677">
    <property type="term" value="F:DNA binding"/>
    <property type="evidence" value="ECO:0007669"/>
    <property type="project" value="InterPro"/>
</dbReference>
<accession>A0A7W3N189</accession>
<dbReference type="PROSITE" id="PS52050">
    <property type="entry name" value="WYL"/>
    <property type="match status" value="1"/>
</dbReference>
<dbReference type="AlphaFoldDB" id="A0A7W3N189"/>
<dbReference type="InterPro" id="IPR034660">
    <property type="entry name" value="DinB/YfiT-like"/>
</dbReference>
<proteinExistence type="predicted"/>
<evidence type="ECO:0000259" key="2">
    <source>
        <dbReference type="PROSITE" id="PS51077"/>
    </source>
</evidence>
<dbReference type="Proteomes" id="UP000539313">
    <property type="component" value="Unassembled WGS sequence"/>
</dbReference>
<dbReference type="PROSITE" id="PS51077">
    <property type="entry name" value="HTH_ICLR"/>
    <property type="match status" value="1"/>
</dbReference>
<evidence type="ECO:0000313" key="4">
    <source>
        <dbReference type="Proteomes" id="UP000539313"/>
    </source>
</evidence>
<sequence>MDRADRLLALVAELRAAAPAPVAAAELARRLRVPAATVRRDLQDLTRHGLPVRGVPGRGYALRAPGPPPLPSPVDALAGPVEEALAAAARHGRVVRIEHTGESGERTRRDVEAHGLVIAPYGVYLVGWCRMREGPRVFRVDRIAAAYPAGPHTRRRDIDELLTLLWEPPPPRPSRGPAARARVLAAFTDLYARLAELVAGTEAGGEGAAAARAVLGHLAEWTRWQVAAVRAVATGTPPQLDGDRPAFPAAFDDDLPYPVRERMIQDAMAPRSLAELGRDLHMVLRAAHRWAAGCDAGLWRRTLPDPARPGGSAPLEELLTASHGPVGHVRWHLDRLTGPDRAEPGRPGPVEHCPLRT</sequence>
<reference evidence="3 4" key="1">
    <citation type="submission" date="2020-08" db="EMBL/GenBank/DDBJ databases">
        <title>Sequencing the genomes of 1000 actinobacteria strains.</title>
        <authorList>
            <person name="Klenk H.-P."/>
        </authorList>
    </citation>
    <scope>NUCLEOTIDE SEQUENCE [LARGE SCALE GENOMIC DNA]</scope>
    <source>
        <strain evidence="3 4">DSM 45823</strain>
    </source>
</reference>
<organism evidence="3 4">
    <name type="scientific">Thermomonospora cellulosilytica</name>
    <dbReference type="NCBI Taxonomy" id="1411118"/>
    <lineage>
        <taxon>Bacteria</taxon>
        <taxon>Bacillati</taxon>
        <taxon>Actinomycetota</taxon>
        <taxon>Actinomycetes</taxon>
        <taxon>Streptosporangiales</taxon>
        <taxon>Thermomonosporaceae</taxon>
        <taxon>Thermomonospora</taxon>
    </lineage>
</organism>
<evidence type="ECO:0000256" key="1">
    <source>
        <dbReference type="SAM" id="MobiDB-lite"/>
    </source>
</evidence>
<feature type="region of interest" description="Disordered" evidence="1">
    <location>
        <begin position="336"/>
        <end position="357"/>
    </location>
</feature>
<dbReference type="InterPro" id="IPR005471">
    <property type="entry name" value="Tscrpt_reg_IclR_N"/>
</dbReference>
<dbReference type="InterPro" id="IPR051534">
    <property type="entry name" value="CBASS_pafABC_assoc_protein"/>
</dbReference>
<dbReference type="Gene3D" id="1.20.120.450">
    <property type="entry name" value="dinb family like domain"/>
    <property type="match status" value="1"/>
</dbReference>
<dbReference type="InterPro" id="IPR026881">
    <property type="entry name" value="WYL_dom"/>
</dbReference>
<dbReference type="InterPro" id="IPR013196">
    <property type="entry name" value="HTH_11"/>
</dbReference>
<dbReference type="RefSeq" id="WP_182706784.1">
    <property type="nucleotide sequence ID" value="NZ_JACJII010000001.1"/>
</dbReference>
<dbReference type="Pfam" id="PF13280">
    <property type="entry name" value="WYL"/>
    <property type="match status" value="1"/>
</dbReference>
<protein>
    <submittedName>
        <fullName evidence="3">Biotin operon repressor</fullName>
    </submittedName>
</protein>
<feature type="domain" description="HTH iclR-type" evidence="2">
    <location>
        <begin position="1"/>
        <end position="64"/>
    </location>
</feature>
<dbReference type="SUPFAM" id="SSF46785">
    <property type="entry name" value="Winged helix' DNA-binding domain"/>
    <property type="match status" value="1"/>
</dbReference>
<keyword evidence="4" id="KW-1185">Reference proteome</keyword>
<dbReference type="GO" id="GO:0006355">
    <property type="term" value="P:regulation of DNA-templated transcription"/>
    <property type="evidence" value="ECO:0007669"/>
    <property type="project" value="InterPro"/>
</dbReference>
<gene>
    <name evidence="3" type="ORF">HNR21_004561</name>
</gene>
<dbReference type="PANTHER" id="PTHR34580:SF3">
    <property type="entry name" value="PROTEIN PAFB"/>
    <property type="match status" value="1"/>
</dbReference>
<dbReference type="Gene3D" id="1.10.10.10">
    <property type="entry name" value="Winged helix-like DNA-binding domain superfamily/Winged helix DNA-binding domain"/>
    <property type="match status" value="1"/>
</dbReference>